<dbReference type="AlphaFoldDB" id="A0ABD7DL98"/>
<gene>
    <name evidence="1" type="ORF">JTF64_10150</name>
</gene>
<organism evidence="1 2">
    <name type="scientific">Bacillus cereus</name>
    <dbReference type="NCBI Taxonomy" id="1396"/>
    <lineage>
        <taxon>Bacteria</taxon>
        <taxon>Bacillati</taxon>
        <taxon>Bacillota</taxon>
        <taxon>Bacilli</taxon>
        <taxon>Bacillales</taxon>
        <taxon>Bacillaceae</taxon>
        <taxon>Bacillus</taxon>
        <taxon>Bacillus cereus group</taxon>
    </lineage>
</organism>
<dbReference type="InterPro" id="IPR002800">
    <property type="entry name" value="Rv2949c-like"/>
</dbReference>
<dbReference type="Pfam" id="PF01947">
    <property type="entry name" value="Rv2949c-like"/>
    <property type="match status" value="1"/>
</dbReference>
<reference evidence="1 2" key="1">
    <citation type="submission" date="2021-02" db="EMBL/GenBank/DDBJ databases">
        <title>Bacillus cereus VKM B-370.</title>
        <authorList>
            <person name="Kazantseva O.A."/>
            <person name="Piligrimova E.G."/>
            <person name="Buzikov R.M."/>
            <person name="Shadrin A.M."/>
        </authorList>
    </citation>
    <scope>NUCLEOTIDE SEQUENCE [LARGE SCALE GENOMIC DNA]</scope>
    <source>
        <strain evidence="1 2">VKM B-370</strain>
    </source>
</reference>
<dbReference type="SUPFAM" id="SSF64288">
    <property type="entry name" value="Chorismate lyase-like"/>
    <property type="match status" value="1"/>
</dbReference>
<evidence type="ECO:0000313" key="1">
    <source>
        <dbReference type="EMBL" id="QRY17581.1"/>
    </source>
</evidence>
<dbReference type="RefSeq" id="WP_000547679.1">
    <property type="nucleotide sequence ID" value="NZ_CP070339.1"/>
</dbReference>
<accession>A0ABD7DL98</accession>
<dbReference type="InterPro" id="IPR028978">
    <property type="entry name" value="Chorismate_lyase_/UTRA_dom_sf"/>
</dbReference>
<dbReference type="Proteomes" id="UP000663613">
    <property type="component" value="Chromosome"/>
</dbReference>
<proteinExistence type="predicted"/>
<name>A0ABD7DL98_BACCE</name>
<protein>
    <submittedName>
        <fullName evidence="1">DUF98 domain-containing protein</fullName>
    </submittedName>
</protein>
<dbReference type="EMBL" id="CP070339">
    <property type="protein sequence ID" value="QRY17581.1"/>
    <property type="molecule type" value="Genomic_DNA"/>
</dbReference>
<evidence type="ECO:0000313" key="2">
    <source>
        <dbReference type="Proteomes" id="UP000663613"/>
    </source>
</evidence>
<sequence>MHIKEYELSSYGRLVTYTKSSMTELLEIYHNTIIKVNLIRQNTDLPILKVFNTKLPDYFLVREATLESEETGEIFLYAISIVFIEKFQKEVMEDLIKGVEPIGKILDKYKLDTSRKIENVNIYQEEGMAKHLQIGCEDKILGKTYTINSEKEPLFLISEFFPLKKLIE</sequence>
<dbReference type="Gene3D" id="3.40.1410.10">
    <property type="entry name" value="Chorismate lyase-like"/>
    <property type="match status" value="1"/>
</dbReference>